<dbReference type="EMBL" id="CAXKWB010067201">
    <property type="protein sequence ID" value="CAL4190674.1"/>
    <property type="molecule type" value="Genomic_DNA"/>
</dbReference>
<proteinExistence type="predicted"/>
<dbReference type="InterPro" id="IPR016186">
    <property type="entry name" value="C-type_lectin-like/link_sf"/>
</dbReference>
<gene>
    <name evidence="1" type="ORF">MNOR_LOCUS36515</name>
</gene>
<feature type="non-terminal residue" evidence="1">
    <location>
        <position position="1"/>
    </location>
</feature>
<reference evidence="1 2" key="1">
    <citation type="submission" date="2024-05" db="EMBL/GenBank/DDBJ databases">
        <authorList>
            <person name="Wallberg A."/>
        </authorList>
    </citation>
    <scope>NUCLEOTIDE SEQUENCE [LARGE SCALE GENOMIC DNA]</scope>
</reference>
<evidence type="ECO:0008006" key="3">
    <source>
        <dbReference type="Google" id="ProtNLM"/>
    </source>
</evidence>
<dbReference type="Gene3D" id="3.10.100.10">
    <property type="entry name" value="Mannose-Binding Protein A, subunit A"/>
    <property type="match status" value="1"/>
</dbReference>
<organism evidence="1 2">
    <name type="scientific">Meganyctiphanes norvegica</name>
    <name type="common">Northern krill</name>
    <name type="synonym">Thysanopoda norvegica</name>
    <dbReference type="NCBI Taxonomy" id="48144"/>
    <lineage>
        <taxon>Eukaryota</taxon>
        <taxon>Metazoa</taxon>
        <taxon>Ecdysozoa</taxon>
        <taxon>Arthropoda</taxon>
        <taxon>Crustacea</taxon>
        <taxon>Multicrustacea</taxon>
        <taxon>Malacostraca</taxon>
        <taxon>Eumalacostraca</taxon>
        <taxon>Eucarida</taxon>
        <taxon>Euphausiacea</taxon>
        <taxon>Euphausiidae</taxon>
        <taxon>Meganyctiphanes</taxon>
    </lineage>
</organism>
<dbReference type="AlphaFoldDB" id="A0AAV2SE89"/>
<name>A0AAV2SE89_MEGNR</name>
<keyword evidence="2" id="KW-1185">Reference proteome</keyword>
<sequence length="148" mass="17058">DCPDGYWRVEGSRQCFKLWKDNGRIWAQARTKCEDENSVVAAPADDIAVALRQLILDKYDDVVYGVWLDGKAQAGRSGQEMVWQRHQTELSPDNSLWKEGAQQRLNGGEDRCLLMWTREWVLTDYPTQPYYPALCMTTRAILCEAIIE</sequence>
<dbReference type="Proteomes" id="UP001497623">
    <property type="component" value="Unassembled WGS sequence"/>
</dbReference>
<evidence type="ECO:0000313" key="1">
    <source>
        <dbReference type="EMBL" id="CAL4190674.1"/>
    </source>
</evidence>
<evidence type="ECO:0000313" key="2">
    <source>
        <dbReference type="Proteomes" id="UP001497623"/>
    </source>
</evidence>
<dbReference type="InterPro" id="IPR016187">
    <property type="entry name" value="CTDL_fold"/>
</dbReference>
<protein>
    <recommendedName>
        <fullName evidence="3">C-type lectin domain-containing protein</fullName>
    </recommendedName>
</protein>
<dbReference type="SUPFAM" id="SSF56436">
    <property type="entry name" value="C-type lectin-like"/>
    <property type="match status" value="1"/>
</dbReference>
<comment type="caution">
    <text evidence="1">The sequence shown here is derived from an EMBL/GenBank/DDBJ whole genome shotgun (WGS) entry which is preliminary data.</text>
</comment>
<accession>A0AAV2SE89</accession>